<protein>
    <submittedName>
        <fullName evidence="1">Putative Mg(2+) transport ATPase</fullName>
    </submittedName>
</protein>
<sequence>MEVTLSLRKSLDKVYAMLLAIEGIHPLDIK</sequence>
<name>A0A380PPD1_YERFR</name>
<gene>
    <name evidence="1" type="ORF">NCTC11470_00433</name>
</gene>
<reference evidence="1 2" key="1">
    <citation type="submission" date="2018-06" db="EMBL/GenBank/DDBJ databases">
        <authorList>
            <consortium name="Pathogen Informatics"/>
            <person name="Doyle S."/>
        </authorList>
    </citation>
    <scope>NUCLEOTIDE SEQUENCE [LARGE SCALE GENOMIC DNA]</scope>
    <source>
        <strain evidence="1 2">NCTC11470</strain>
    </source>
</reference>
<proteinExistence type="predicted"/>
<evidence type="ECO:0000313" key="1">
    <source>
        <dbReference type="EMBL" id="SUP75420.1"/>
    </source>
</evidence>
<dbReference type="Proteomes" id="UP000254835">
    <property type="component" value="Unassembled WGS sequence"/>
</dbReference>
<dbReference type="AlphaFoldDB" id="A0A380PPD1"/>
<evidence type="ECO:0000313" key="2">
    <source>
        <dbReference type="Proteomes" id="UP000254835"/>
    </source>
</evidence>
<accession>A0A380PPD1</accession>
<organism evidence="1 2">
    <name type="scientific">Yersinia frederiksenii</name>
    <dbReference type="NCBI Taxonomy" id="29484"/>
    <lineage>
        <taxon>Bacteria</taxon>
        <taxon>Pseudomonadati</taxon>
        <taxon>Pseudomonadota</taxon>
        <taxon>Gammaproteobacteria</taxon>
        <taxon>Enterobacterales</taxon>
        <taxon>Yersiniaceae</taxon>
        <taxon>Yersinia</taxon>
    </lineage>
</organism>
<dbReference type="EMBL" id="UHJA01000001">
    <property type="protein sequence ID" value="SUP75420.1"/>
    <property type="molecule type" value="Genomic_DNA"/>
</dbReference>